<dbReference type="GO" id="GO:0050660">
    <property type="term" value="F:flavin adenine dinucleotide binding"/>
    <property type="evidence" value="ECO:0007669"/>
    <property type="project" value="InterPro"/>
</dbReference>
<reference evidence="7 8" key="1">
    <citation type="submission" date="2019-07" db="EMBL/GenBank/DDBJ databases">
        <title>Qingshengfaniella alkalisoli gen. nov., sp. nov., isolated from saline soil.</title>
        <authorList>
            <person name="Xu L."/>
            <person name="Huang X.-X."/>
            <person name="Sun J.-Q."/>
        </authorList>
    </citation>
    <scope>NUCLEOTIDE SEQUENCE [LARGE SCALE GENOMIC DNA]</scope>
    <source>
        <strain evidence="7 8">DSM 27279</strain>
    </source>
</reference>
<dbReference type="AlphaFoldDB" id="A0A556AYC3"/>
<dbReference type="Proteomes" id="UP000318405">
    <property type="component" value="Unassembled WGS sequence"/>
</dbReference>
<feature type="domain" description="Acyl-CoA dehydrogenase/oxidase C-terminal" evidence="6">
    <location>
        <begin position="181"/>
        <end position="291"/>
    </location>
</feature>
<evidence type="ECO:0000313" key="7">
    <source>
        <dbReference type="EMBL" id="TSH97954.1"/>
    </source>
</evidence>
<dbReference type="InterPro" id="IPR009075">
    <property type="entry name" value="AcylCo_DH/oxidase_C"/>
</dbReference>
<dbReference type="EMBL" id="VLTJ01000007">
    <property type="protein sequence ID" value="TSH97954.1"/>
    <property type="molecule type" value="Genomic_DNA"/>
</dbReference>
<evidence type="ECO:0000256" key="4">
    <source>
        <dbReference type="ARBA" id="ARBA00022827"/>
    </source>
</evidence>
<dbReference type="PANTHER" id="PTHR43884:SF20">
    <property type="entry name" value="ACYL-COA DEHYDROGENASE FADE28"/>
    <property type="match status" value="1"/>
</dbReference>
<dbReference type="Gene3D" id="1.10.540.10">
    <property type="entry name" value="Acyl-CoA dehydrogenase/oxidase, N-terminal domain"/>
    <property type="match status" value="1"/>
</dbReference>
<dbReference type="Pfam" id="PF00441">
    <property type="entry name" value="Acyl-CoA_dh_1"/>
    <property type="match status" value="1"/>
</dbReference>
<sequence length="332" mass="34061">MEYMLRDAFDDLLQTACTPQVVRAIESGADDGAALWALLDESGFLAALEPEAAGGAGLGLASVFDLLLLAGGHALPLPFAQTLLARGWLAAAGIEAPAGRIAFAPFVQDAAQGRQARVAGGAVADWVLAADGEHARLLATDGLAAEPDGVHASLAVTATWQTGAGRALALPALGLRELAGLSMAVSVAGAAERVLAMAVAYARERQQFGRPIGKFQAIQHELAVMAQEVGAMRIAAEQACQIGLPLAGLPVCVAAYRNAAGAAPVSAAAHAIHGAIGVTAELDLNLYTRRLLQWQGDAGSAAYWAQRIGSAALHAQESALDFLRTQLIPQTA</sequence>
<evidence type="ECO:0000256" key="2">
    <source>
        <dbReference type="ARBA" id="ARBA00009347"/>
    </source>
</evidence>
<dbReference type="SUPFAM" id="SSF47203">
    <property type="entry name" value="Acyl-CoA dehydrogenase C-terminal domain-like"/>
    <property type="match status" value="1"/>
</dbReference>
<dbReference type="OrthoDB" id="2450120at2"/>
<dbReference type="RefSeq" id="WP_143946836.1">
    <property type="nucleotide sequence ID" value="NZ_BAABMB010000004.1"/>
</dbReference>
<gene>
    <name evidence="7" type="ORF">FOZ76_03960</name>
</gene>
<dbReference type="Gene3D" id="1.20.140.10">
    <property type="entry name" value="Butyryl-CoA Dehydrogenase, subunit A, domain 3"/>
    <property type="match status" value="1"/>
</dbReference>
<evidence type="ECO:0000256" key="1">
    <source>
        <dbReference type="ARBA" id="ARBA00001974"/>
    </source>
</evidence>
<accession>A0A556AYC3</accession>
<dbReference type="SUPFAM" id="SSF56645">
    <property type="entry name" value="Acyl-CoA dehydrogenase NM domain-like"/>
    <property type="match status" value="1"/>
</dbReference>
<keyword evidence="8" id="KW-1185">Reference proteome</keyword>
<evidence type="ECO:0000256" key="5">
    <source>
        <dbReference type="ARBA" id="ARBA00023002"/>
    </source>
</evidence>
<comment type="caution">
    <text evidence="7">The sequence shown here is derived from an EMBL/GenBank/DDBJ whole genome shotgun (WGS) entry which is preliminary data.</text>
</comment>
<dbReference type="PANTHER" id="PTHR43884">
    <property type="entry name" value="ACYL-COA DEHYDROGENASE"/>
    <property type="match status" value="1"/>
</dbReference>
<evidence type="ECO:0000313" key="8">
    <source>
        <dbReference type="Proteomes" id="UP000318405"/>
    </source>
</evidence>
<dbReference type="InterPro" id="IPR009100">
    <property type="entry name" value="AcylCoA_DH/oxidase_NM_dom_sf"/>
</dbReference>
<comment type="similarity">
    <text evidence="2">Belongs to the acyl-CoA dehydrogenase family.</text>
</comment>
<dbReference type="GO" id="GO:0003995">
    <property type="term" value="F:acyl-CoA dehydrogenase activity"/>
    <property type="evidence" value="ECO:0007669"/>
    <property type="project" value="TreeGrafter"/>
</dbReference>
<dbReference type="InterPro" id="IPR037069">
    <property type="entry name" value="AcylCoA_DH/ox_N_sf"/>
</dbReference>
<organism evidence="7 8">
    <name type="scientific">Verticiella sediminum</name>
    <dbReference type="NCBI Taxonomy" id="1247510"/>
    <lineage>
        <taxon>Bacteria</taxon>
        <taxon>Pseudomonadati</taxon>
        <taxon>Pseudomonadota</taxon>
        <taxon>Betaproteobacteria</taxon>
        <taxon>Burkholderiales</taxon>
        <taxon>Alcaligenaceae</taxon>
        <taxon>Verticiella</taxon>
    </lineage>
</organism>
<comment type="cofactor">
    <cofactor evidence="1">
        <name>FAD</name>
        <dbReference type="ChEBI" id="CHEBI:57692"/>
    </cofactor>
</comment>
<keyword evidence="3" id="KW-0285">Flavoprotein</keyword>
<dbReference type="InterPro" id="IPR036250">
    <property type="entry name" value="AcylCo_DH-like_C"/>
</dbReference>
<protein>
    <submittedName>
        <fullName evidence="7">Acyl-CoA dehydrogenase</fullName>
    </submittedName>
</protein>
<evidence type="ECO:0000256" key="3">
    <source>
        <dbReference type="ARBA" id="ARBA00022630"/>
    </source>
</evidence>
<evidence type="ECO:0000259" key="6">
    <source>
        <dbReference type="Pfam" id="PF00441"/>
    </source>
</evidence>
<name>A0A556AYC3_9BURK</name>
<keyword evidence="4" id="KW-0274">FAD</keyword>
<proteinExistence type="inferred from homology"/>
<keyword evidence="5" id="KW-0560">Oxidoreductase</keyword>